<dbReference type="Pfam" id="PF00004">
    <property type="entry name" value="AAA"/>
    <property type="match status" value="1"/>
</dbReference>
<dbReference type="Pfam" id="PF22977">
    <property type="entry name" value="WHD"/>
    <property type="match status" value="1"/>
</dbReference>
<dbReference type="PANTHER" id="PTHR23073">
    <property type="entry name" value="26S PROTEASOME REGULATORY SUBUNIT"/>
    <property type="match status" value="1"/>
</dbReference>
<evidence type="ECO:0000259" key="4">
    <source>
        <dbReference type="SMART" id="SM00382"/>
    </source>
</evidence>
<dbReference type="GO" id="GO:0016887">
    <property type="term" value="F:ATP hydrolysis activity"/>
    <property type="evidence" value="ECO:0007669"/>
    <property type="project" value="InterPro"/>
</dbReference>
<protein>
    <submittedName>
        <fullName evidence="5">ATP-binding protein</fullName>
    </submittedName>
</protein>
<dbReference type="SMART" id="SM00382">
    <property type="entry name" value="AAA"/>
    <property type="match status" value="1"/>
</dbReference>
<accession>A0A9X9X8X8</accession>
<dbReference type="InterPro" id="IPR027417">
    <property type="entry name" value="P-loop_NTPase"/>
</dbReference>
<keyword evidence="3 5" id="KW-0067">ATP-binding</keyword>
<evidence type="ECO:0000313" key="6">
    <source>
        <dbReference type="Proteomes" id="UP001138709"/>
    </source>
</evidence>
<evidence type="ECO:0000256" key="2">
    <source>
        <dbReference type="ARBA" id="ARBA00022741"/>
    </source>
</evidence>
<dbReference type="Proteomes" id="UP001138709">
    <property type="component" value="Unassembled WGS sequence"/>
</dbReference>
<comment type="caution">
    <text evidence="5">The sequence shown here is derived from an EMBL/GenBank/DDBJ whole genome shotgun (WGS) entry which is preliminary data.</text>
</comment>
<evidence type="ECO:0000256" key="1">
    <source>
        <dbReference type="ARBA" id="ARBA00006914"/>
    </source>
</evidence>
<dbReference type="EMBL" id="JAAEDL010000005">
    <property type="protein sequence ID" value="MBR0680164.1"/>
    <property type="molecule type" value="Genomic_DNA"/>
</dbReference>
<dbReference type="RefSeq" id="WP_211845701.1">
    <property type="nucleotide sequence ID" value="NZ_JAAEDL010000005.1"/>
</dbReference>
<evidence type="ECO:0000313" key="5">
    <source>
        <dbReference type="EMBL" id="MBR0680164.1"/>
    </source>
</evidence>
<sequence length="629" mass="65028">MNAPLPDANQAWRHGNDRHVAAIVAAWRLRLAAHLAPEETPGFAADIAAQAAEREAAEQVLAEAGRVPAFAAVAERCGLDGFEAEVLGLCLAAELDADCAALLRRAAAAGGFPTPGLAAALCGPGAPSRMLAFAPTAPLVGLRLLEVEAQAPLAAAALRLAPRVRDFLLGLDRLDAAAEFLKPMPAIELPHALADLAGRAAAALAGGARMVGLVGPVSAGGAAIGAAAIRAAGLTPLRIEGGAAPADADAAIRLAAREAALSCLGFVVEQRGAEDPLLRRPPAPMVVLARDAAALPVGMPVFPVTAPSLAARAALWRAAAPGLPAVDARRLARQFDLPPEAIARAAAAGPTAIWSRAREAAAPVLAELGERILPRAGWMDLVLPEEAIAALREIVAAAETREKVEDRWGLASNSARGRGLAVLLSGPSGTGKTLAAEVLAGALGLELFRVDLAGLVSKWIGETEKNLARVFDAAAAGGAVLFFDEADALFGKRSEVKDSHDRYANVEVAYLLQRMEQHRGVSILATNLRGNLDQAFLRRLRFAVDFPYPDEAARRAIWALHLPKRAPRGADLDLDALARLDLPGGAIRNVVLNGAALAAAAGTAIGMEHLAAAARREFAKLGRLAGGLR</sequence>
<feature type="domain" description="AAA+ ATPase" evidence="4">
    <location>
        <begin position="418"/>
        <end position="550"/>
    </location>
</feature>
<evidence type="ECO:0000256" key="3">
    <source>
        <dbReference type="ARBA" id="ARBA00022840"/>
    </source>
</evidence>
<organism evidence="5 6">
    <name type="scientific">Neoroseomonas eburnea</name>
    <dbReference type="NCBI Taxonomy" id="1346889"/>
    <lineage>
        <taxon>Bacteria</taxon>
        <taxon>Pseudomonadati</taxon>
        <taxon>Pseudomonadota</taxon>
        <taxon>Alphaproteobacteria</taxon>
        <taxon>Acetobacterales</taxon>
        <taxon>Acetobacteraceae</taxon>
        <taxon>Neoroseomonas</taxon>
    </lineage>
</organism>
<dbReference type="Gene3D" id="3.40.50.300">
    <property type="entry name" value="P-loop containing nucleotide triphosphate hydrolases"/>
    <property type="match status" value="1"/>
</dbReference>
<reference evidence="5" key="2">
    <citation type="journal article" date="2021" name="Syst. Appl. Microbiol.">
        <title>Roseomonas hellenica sp. nov., isolated from roots of wild-growing Alkanna tinctoria.</title>
        <authorList>
            <person name="Rat A."/>
            <person name="Naranjo H.D."/>
            <person name="Lebbe L."/>
            <person name="Cnockaert M."/>
            <person name="Krigas N."/>
            <person name="Grigoriadou K."/>
            <person name="Maloupa E."/>
            <person name="Willems A."/>
        </authorList>
    </citation>
    <scope>NUCLEOTIDE SEQUENCE</scope>
    <source>
        <strain evidence="5">LMG 31228</strain>
    </source>
</reference>
<comment type="similarity">
    <text evidence="1">Belongs to the AAA ATPase family.</text>
</comment>
<dbReference type="InterPro" id="IPR003959">
    <property type="entry name" value="ATPase_AAA_core"/>
</dbReference>
<gene>
    <name evidence="5" type="ORF">GXW74_06675</name>
</gene>
<dbReference type="SUPFAM" id="SSF52540">
    <property type="entry name" value="P-loop containing nucleoside triphosphate hydrolases"/>
    <property type="match status" value="1"/>
</dbReference>
<dbReference type="CDD" id="cd19481">
    <property type="entry name" value="RecA-like_protease"/>
    <property type="match status" value="1"/>
</dbReference>
<name>A0A9X9X8X8_9PROT</name>
<keyword evidence="6" id="KW-1185">Reference proteome</keyword>
<proteinExistence type="inferred from homology"/>
<reference evidence="5" key="1">
    <citation type="submission" date="2020-01" db="EMBL/GenBank/DDBJ databases">
        <authorList>
            <person name="Rat A."/>
        </authorList>
    </citation>
    <scope>NUCLEOTIDE SEQUENCE</scope>
    <source>
        <strain evidence="5">LMG 31228</strain>
    </source>
</reference>
<dbReference type="InterPro" id="IPR003593">
    <property type="entry name" value="AAA+_ATPase"/>
</dbReference>
<dbReference type="GO" id="GO:0005524">
    <property type="term" value="F:ATP binding"/>
    <property type="evidence" value="ECO:0007669"/>
    <property type="project" value="UniProtKB-KW"/>
</dbReference>
<dbReference type="InterPro" id="IPR050221">
    <property type="entry name" value="26S_Proteasome_ATPase"/>
</dbReference>
<keyword evidence="2" id="KW-0547">Nucleotide-binding</keyword>
<dbReference type="InterPro" id="IPR054472">
    <property type="entry name" value="WHD"/>
</dbReference>
<dbReference type="AlphaFoldDB" id="A0A9X9X8X8"/>